<evidence type="ECO:0000256" key="2">
    <source>
        <dbReference type="ARBA" id="ARBA00004696"/>
    </source>
</evidence>
<dbReference type="PANTHER" id="PTHR22854:SF2">
    <property type="entry name" value="INDOLE-3-GLYCEROL-PHOSPHATE SYNTHASE"/>
    <property type="match status" value="1"/>
</dbReference>
<protein>
    <recommendedName>
        <fullName evidence="8">Indole-3-glycerol phosphate synthase</fullName>
        <shortName evidence="8">IGPS</shortName>
        <ecNumber evidence="8">4.1.1.48</ecNumber>
    </recommendedName>
</protein>
<evidence type="ECO:0000256" key="4">
    <source>
        <dbReference type="ARBA" id="ARBA00022793"/>
    </source>
</evidence>
<dbReference type="SUPFAM" id="SSF51366">
    <property type="entry name" value="Ribulose-phoshate binding barrel"/>
    <property type="match status" value="1"/>
</dbReference>
<dbReference type="InterPro" id="IPR045186">
    <property type="entry name" value="Indole-3-glycerol_P_synth"/>
</dbReference>
<dbReference type="RefSeq" id="WP_264144463.1">
    <property type="nucleotide sequence ID" value="NZ_JAOYEY010000050.1"/>
</dbReference>
<reference evidence="10 11" key="1">
    <citation type="submission" date="2022-10" db="EMBL/GenBank/DDBJ databases">
        <title>Draft genome assembly of moderately radiation resistant bacterium Metabacillus halosaccharovorans.</title>
        <authorList>
            <person name="Pal S."/>
            <person name="Gopinathan A."/>
        </authorList>
    </citation>
    <scope>NUCLEOTIDE SEQUENCE [LARGE SCALE GENOMIC DNA]</scope>
    <source>
        <strain evidence="10 11">VITHBRA001</strain>
    </source>
</reference>
<keyword evidence="7 8" id="KW-0456">Lyase</keyword>
<proteinExistence type="inferred from homology"/>
<evidence type="ECO:0000313" key="11">
    <source>
        <dbReference type="Proteomes" id="UP001526147"/>
    </source>
</evidence>
<keyword evidence="11" id="KW-1185">Reference proteome</keyword>
<evidence type="ECO:0000259" key="9">
    <source>
        <dbReference type="Pfam" id="PF00218"/>
    </source>
</evidence>
<dbReference type="EMBL" id="JAOYEY010000050">
    <property type="protein sequence ID" value="MCV9888353.1"/>
    <property type="molecule type" value="Genomic_DNA"/>
</dbReference>
<name>A0ABT3DN93_9BACI</name>
<dbReference type="Proteomes" id="UP001526147">
    <property type="component" value="Unassembled WGS sequence"/>
</dbReference>
<evidence type="ECO:0000313" key="10">
    <source>
        <dbReference type="EMBL" id="MCV9888353.1"/>
    </source>
</evidence>
<dbReference type="NCBIfam" id="NF001375">
    <property type="entry name" value="PRK00278.2-2"/>
    <property type="match status" value="1"/>
</dbReference>
<evidence type="ECO:0000256" key="3">
    <source>
        <dbReference type="ARBA" id="ARBA00022605"/>
    </source>
</evidence>
<dbReference type="NCBIfam" id="NF001377">
    <property type="entry name" value="PRK00278.2-4"/>
    <property type="match status" value="1"/>
</dbReference>
<feature type="domain" description="Indole-3-glycerol phosphate synthase" evidence="9">
    <location>
        <begin position="6"/>
        <end position="247"/>
    </location>
</feature>
<dbReference type="InterPro" id="IPR011060">
    <property type="entry name" value="RibuloseP-bd_barrel"/>
</dbReference>
<dbReference type="InterPro" id="IPR013785">
    <property type="entry name" value="Aldolase_TIM"/>
</dbReference>
<dbReference type="GO" id="GO:0004425">
    <property type="term" value="F:indole-3-glycerol-phosphate synthase activity"/>
    <property type="evidence" value="ECO:0007669"/>
    <property type="project" value="UniProtKB-EC"/>
</dbReference>
<comment type="catalytic activity">
    <reaction evidence="1 8">
        <text>1-(2-carboxyphenylamino)-1-deoxy-D-ribulose 5-phosphate + H(+) = (1S,2R)-1-C-(indol-3-yl)glycerol 3-phosphate + CO2 + H2O</text>
        <dbReference type="Rhea" id="RHEA:23476"/>
        <dbReference type="ChEBI" id="CHEBI:15377"/>
        <dbReference type="ChEBI" id="CHEBI:15378"/>
        <dbReference type="ChEBI" id="CHEBI:16526"/>
        <dbReference type="ChEBI" id="CHEBI:58613"/>
        <dbReference type="ChEBI" id="CHEBI:58866"/>
        <dbReference type="EC" id="4.1.1.48"/>
    </reaction>
</comment>
<dbReference type="InterPro" id="IPR013798">
    <property type="entry name" value="Indole-3-glycerol_P_synth_dom"/>
</dbReference>
<dbReference type="HAMAP" id="MF_00134_B">
    <property type="entry name" value="IGPS_B"/>
    <property type="match status" value="1"/>
</dbReference>
<evidence type="ECO:0000256" key="1">
    <source>
        <dbReference type="ARBA" id="ARBA00001633"/>
    </source>
</evidence>
<dbReference type="Gene3D" id="3.20.20.70">
    <property type="entry name" value="Aldolase class I"/>
    <property type="match status" value="1"/>
</dbReference>
<keyword evidence="5 8" id="KW-0822">Tryptophan biosynthesis</keyword>
<evidence type="ECO:0000256" key="8">
    <source>
        <dbReference type="HAMAP-Rule" id="MF_00134"/>
    </source>
</evidence>
<dbReference type="PROSITE" id="PS00614">
    <property type="entry name" value="IGPS"/>
    <property type="match status" value="1"/>
</dbReference>
<evidence type="ECO:0000256" key="6">
    <source>
        <dbReference type="ARBA" id="ARBA00023141"/>
    </source>
</evidence>
<dbReference type="Pfam" id="PF00218">
    <property type="entry name" value="IGPS"/>
    <property type="match status" value="1"/>
</dbReference>
<accession>A0ABT3DN93</accession>
<keyword evidence="3 8" id="KW-0028">Amino-acid biosynthesis</keyword>
<dbReference type="PANTHER" id="PTHR22854">
    <property type="entry name" value="TRYPTOPHAN BIOSYNTHESIS PROTEIN"/>
    <property type="match status" value="1"/>
</dbReference>
<keyword evidence="4 8" id="KW-0210">Decarboxylase</keyword>
<dbReference type="InterPro" id="IPR001468">
    <property type="entry name" value="Indole-3-GlycerolPSynthase_CS"/>
</dbReference>
<organism evidence="10 11">
    <name type="scientific">Metabacillus halosaccharovorans</name>
    <dbReference type="NCBI Taxonomy" id="930124"/>
    <lineage>
        <taxon>Bacteria</taxon>
        <taxon>Bacillati</taxon>
        <taxon>Bacillota</taxon>
        <taxon>Bacilli</taxon>
        <taxon>Bacillales</taxon>
        <taxon>Bacillaceae</taxon>
        <taxon>Metabacillus</taxon>
    </lineage>
</organism>
<sequence length="254" mass="28396">MLDQILETKKEEIKQLIIPENEGLPHRSFLQALAKPNRRLALIAEVKKASPSKGLIKPDFHPVTIAKAYERGGADCLSVLTDTPYFQGKKEYLTEVKKAVNLPVLRKDFIINSKQIIEAKHIGADAVLLIGEALEPALLKELYIHAEEIGLDVLVEVHDQHHLEQVLKVIKPKILGVNNRNLKTFETNIHQLSGMISTIPQDTLLVSESGIYTNNDLDLVQQFGANAVLVGESLMRKEDQTIAIKELFGEPVYE</sequence>
<comment type="caution">
    <text evidence="10">The sequence shown here is derived from an EMBL/GenBank/DDBJ whole genome shotgun (WGS) entry which is preliminary data.</text>
</comment>
<keyword evidence="6 8" id="KW-0057">Aromatic amino acid biosynthesis</keyword>
<gene>
    <name evidence="8 10" type="primary">trpC</name>
    <name evidence="10" type="ORF">OIH86_22130</name>
</gene>
<evidence type="ECO:0000256" key="7">
    <source>
        <dbReference type="ARBA" id="ARBA00023239"/>
    </source>
</evidence>
<comment type="pathway">
    <text evidence="2 8">Amino-acid biosynthesis; L-tryptophan biosynthesis; L-tryptophan from chorismate: step 4/5.</text>
</comment>
<dbReference type="CDD" id="cd00331">
    <property type="entry name" value="IGPS"/>
    <property type="match status" value="1"/>
</dbReference>
<dbReference type="EC" id="4.1.1.48" evidence="8"/>
<evidence type="ECO:0000256" key="5">
    <source>
        <dbReference type="ARBA" id="ARBA00022822"/>
    </source>
</evidence>
<comment type="similarity">
    <text evidence="8">Belongs to the TrpC family.</text>
</comment>